<proteinExistence type="predicted"/>
<accession>A0A1D8MK02</accession>
<dbReference type="Gene3D" id="3.40.1310.20">
    <property type="match status" value="1"/>
</dbReference>
<dbReference type="EMBL" id="KX259419">
    <property type="protein sequence ID" value="AOV86263.1"/>
    <property type="molecule type" value="Genomic_DNA"/>
</dbReference>
<evidence type="ECO:0000313" key="1">
    <source>
        <dbReference type="EMBL" id="AOV86263.1"/>
    </source>
</evidence>
<reference evidence="1" key="1">
    <citation type="submission" date="2016-05" db="EMBL/GenBank/DDBJ databases">
        <title>Viral Hybridization Blurs Taxonomic Lines in a Wastewater Treatment Plant.</title>
        <authorList>
            <person name="Pearson V.M.M."/>
            <person name="Caudle S.B."/>
            <person name="Rokyta D.R."/>
        </authorList>
    </citation>
    <scope>NUCLEOTIDE SEQUENCE</scope>
    <source>
        <strain evidence="1">Wastewater_Circular_Virus_FL26</strain>
    </source>
</reference>
<organism evidence="1">
    <name type="scientific">uncultured virus</name>
    <dbReference type="NCBI Taxonomy" id="340016"/>
    <lineage>
        <taxon>Viruses</taxon>
        <taxon>environmental samples</taxon>
    </lineage>
</organism>
<sequence>MARNTNNAICCYDFTSWCSDQDFDELKTFLKDYCKKWCFQKERAPTTGREHWQGRFSLKLKLRLLTLGTTLVNNNINMHCTPTSNENRDNMFYVTKSETRIDGPWSDLDINIPRNLTGARNWWPWQQYVMDSAAIYDDRVVDVIIDRHGNIGKTYLTAWMGVRKLARRITVQRDPRDVARSVMCGDKLPLYFIDLPRATSHQNQHTMYAAIEEIKNGYAYDDRYKFKEEYFDPPRVWVFTNTPPDKKLLSIDRWRLWQVDPFTKELQPFQERPTVEDNFVVPPAPLPVNITDIPQSQPHFVLPNGSSGMYLSLNVIR</sequence>
<protein>
    <submittedName>
        <fullName evidence="1">Putative rep protein</fullName>
    </submittedName>
</protein>
<name>A0A1D8MK02_9VIRU</name>